<keyword evidence="2" id="KW-1185">Reference proteome</keyword>
<dbReference type="SUPFAM" id="SSF47954">
    <property type="entry name" value="Cyclin-like"/>
    <property type="match status" value="1"/>
</dbReference>
<dbReference type="VEuPathDB" id="MicrosporidiaDB:NBO_69g0005"/>
<name>R0KRX4_NOSB1</name>
<evidence type="ECO:0000313" key="2">
    <source>
        <dbReference type="Proteomes" id="UP000016927"/>
    </source>
</evidence>
<protein>
    <submittedName>
        <fullName evidence="1">Uncharacterized protein</fullName>
    </submittedName>
</protein>
<dbReference type="InterPro" id="IPR036915">
    <property type="entry name" value="Cyclin-like_sf"/>
</dbReference>
<dbReference type="CDD" id="cd00043">
    <property type="entry name" value="CYCLIN_SF"/>
    <property type="match status" value="1"/>
</dbReference>
<dbReference type="HOGENOM" id="CLU_1384511_0_0_1"/>
<dbReference type="Gene3D" id="1.10.472.10">
    <property type="entry name" value="Cyclin-like"/>
    <property type="match status" value="1"/>
</dbReference>
<reference evidence="1 2" key="1">
    <citation type="journal article" date="2013" name="BMC Genomics">
        <title>Comparative genomics of parasitic silkworm microsporidia reveal an association between genome expansion and host adaptation.</title>
        <authorList>
            <person name="Pan G."/>
            <person name="Xu J."/>
            <person name="Li T."/>
            <person name="Xia Q."/>
            <person name="Liu S.L."/>
            <person name="Zhang G."/>
            <person name="Li S."/>
            <person name="Li C."/>
            <person name="Liu H."/>
            <person name="Yang L."/>
            <person name="Liu T."/>
            <person name="Zhang X."/>
            <person name="Wu Z."/>
            <person name="Fan W."/>
            <person name="Dang X."/>
            <person name="Xiang H."/>
            <person name="Tao M."/>
            <person name="Li Y."/>
            <person name="Hu J."/>
            <person name="Li Z."/>
            <person name="Lin L."/>
            <person name="Luo J."/>
            <person name="Geng L."/>
            <person name="Wang L."/>
            <person name="Long M."/>
            <person name="Wan Y."/>
            <person name="He N."/>
            <person name="Zhang Z."/>
            <person name="Lu C."/>
            <person name="Keeling P.J."/>
            <person name="Wang J."/>
            <person name="Xiang Z."/>
            <person name="Zhou Z."/>
        </authorList>
    </citation>
    <scope>NUCLEOTIDE SEQUENCE [LARGE SCALE GENOMIC DNA]</scope>
    <source>
        <strain evidence="2">CQ1 / CVCC 102059</strain>
    </source>
</reference>
<dbReference type="OrthoDB" id="10264655at2759"/>
<gene>
    <name evidence="1" type="ORF">NBO_69g0005</name>
</gene>
<dbReference type="Proteomes" id="UP000016927">
    <property type="component" value="Unassembled WGS sequence"/>
</dbReference>
<dbReference type="OMA" id="FHRCINN"/>
<organism evidence="1 2">
    <name type="scientific">Nosema bombycis (strain CQ1 / CVCC 102059)</name>
    <name type="common">Microsporidian parasite</name>
    <name type="synonym">Pebrine of silkworm</name>
    <dbReference type="NCBI Taxonomy" id="578461"/>
    <lineage>
        <taxon>Eukaryota</taxon>
        <taxon>Fungi</taxon>
        <taxon>Fungi incertae sedis</taxon>
        <taxon>Microsporidia</taxon>
        <taxon>Nosematidae</taxon>
        <taxon>Nosema</taxon>
    </lineage>
</organism>
<dbReference type="AlphaFoldDB" id="R0KRX4"/>
<dbReference type="EMBL" id="KB908977">
    <property type="protein sequence ID" value="EOB13511.1"/>
    <property type="molecule type" value="Genomic_DNA"/>
</dbReference>
<proteinExistence type="predicted"/>
<sequence length="197" mass="22949">MTEASEILNLSIKSRFLAILLFHRCINNYEFMSIIIASLLISCKLHEEDKSLKQIIIAVSYLKSLYDGYTTINVPDITYSNYVNLKEKAIETELDILVDNNFNVEYDDLYQAYFDKNGALDTCEENFYKLNTILFNQNINLYSIVDLLDPTIMSKLYEETIQMYGRMKNIKINTKTFVGKKRDLSLNSTLLKKFLSH</sequence>
<evidence type="ECO:0000313" key="1">
    <source>
        <dbReference type="EMBL" id="EOB13511.1"/>
    </source>
</evidence>
<accession>R0KRX4</accession>